<keyword evidence="4 8" id="KW-0479">Metal-binding</keyword>
<dbReference type="Gene3D" id="1.10.630.10">
    <property type="entry name" value="Cytochrome P450"/>
    <property type="match status" value="1"/>
</dbReference>
<evidence type="ECO:0000256" key="3">
    <source>
        <dbReference type="ARBA" id="ARBA00022617"/>
    </source>
</evidence>
<dbReference type="InterPro" id="IPR050196">
    <property type="entry name" value="Cytochrome_P450_Monoox"/>
</dbReference>
<evidence type="ECO:0000256" key="2">
    <source>
        <dbReference type="ARBA" id="ARBA00010617"/>
    </source>
</evidence>
<comment type="caution">
    <text evidence="10">The sequence shown here is derived from an EMBL/GenBank/DDBJ whole genome shotgun (WGS) entry which is preliminary data.</text>
</comment>
<dbReference type="InterPro" id="IPR001128">
    <property type="entry name" value="Cyt_P450"/>
</dbReference>
<dbReference type="PRINTS" id="PR00385">
    <property type="entry name" value="P450"/>
</dbReference>
<dbReference type="SUPFAM" id="SSF48264">
    <property type="entry name" value="Cytochrome P450"/>
    <property type="match status" value="1"/>
</dbReference>
<evidence type="ECO:0000313" key="11">
    <source>
        <dbReference type="Proteomes" id="UP000094527"/>
    </source>
</evidence>
<evidence type="ECO:0000256" key="5">
    <source>
        <dbReference type="ARBA" id="ARBA00023002"/>
    </source>
</evidence>
<evidence type="ECO:0000256" key="6">
    <source>
        <dbReference type="ARBA" id="ARBA00023004"/>
    </source>
</evidence>
<dbReference type="Proteomes" id="UP000094527">
    <property type="component" value="Unassembled WGS sequence"/>
</dbReference>
<feature type="binding site" description="axial binding residue" evidence="8">
    <location>
        <position position="379"/>
    </location>
    <ligand>
        <name>heme</name>
        <dbReference type="ChEBI" id="CHEBI:30413"/>
    </ligand>
    <ligandPart>
        <name>Fe</name>
        <dbReference type="ChEBI" id="CHEBI:18248"/>
    </ligandPart>
</feature>
<dbReference type="InterPro" id="IPR002401">
    <property type="entry name" value="Cyt_P450_E_grp-I"/>
</dbReference>
<organism evidence="10 11">
    <name type="scientific">Orchesella cincta</name>
    <name type="common">Springtail</name>
    <name type="synonym">Podura cincta</name>
    <dbReference type="NCBI Taxonomy" id="48709"/>
    <lineage>
        <taxon>Eukaryota</taxon>
        <taxon>Metazoa</taxon>
        <taxon>Ecdysozoa</taxon>
        <taxon>Arthropoda</taxon>
        <taxon>Hexapoda</taxon>
        <taxon>Collembola</taxon>
        <taxon>Entomobryomorpha</taxon>
        <taxon>Entomobryoidea</taxon>
        <taxon>Orchesellidae</taxon>
        <taxon>Orchesellinae</taxon>
        <taxon>Orchesella</taxon>
    </lineage>
</organism>
<dbReference type="Pfam" id="PF00067">
    <property type="entry name" value="p450"/>
    <property type="match status" value="1"/>
</dbReference>
<dbReference type="GO" id="GO:0020037">
    <property type="term" value="F:heme binding"/>
    <property type="evidence" value="ECO:0007669"/>
    <property type="project" value="InterPro"/>
</dbReference>
<dbReference type="PANTHER" id="PTHR24291">
    <property type="entry name" value="CYTOCHROME P450 FAMILY 4"/>
    <property type="match status" value="1"/>
</dbReference>
<dbReference type="PRINTS" id="PR00463">
    <property type="entry name" value="EP450I"/>
</dbReference>
<dbReference type="EMBL" id="LJIJ01000750">
    <property type="protein sequence ID" value="ODM94790.1"/>
    <property type="molecule type" value="Genomic_DNA"/>
</dbReference>
<evidence type="ECO:0000313" key="10">
    <source>
        <dbReference type="EMBL" id="ODM94790.1"/>
    </source>
</evidence>
<protein>
    <submittedName>
        <fullName evidence="10">Cytochrome P450 4c3</fullName>
    </submittedName>
</protein>
<comment type="similarity">
    <text evidence="2">Belongs to the cytochrome P450 family.</text>
</comment>
<keyword evidence="3 8" id="KW-0349">Heme</keyword>
<proteinExistence type="inferred from homology"/>
<evidence type="ECO:0000256" key="4">
    <source>
        <dbReference type="ARBA" id="ARBA00022723"/>
    </source>
</evidence>
<keyword evidence="9" id="KW-0732">Signal</keyword>
<dbReference type="InterPro" id="IPR036396">
    <property type="entry name" value="Cyt_P450_sf"/>
</dbReference>
<evidence type="ECO:0000256" key="8">
    <source>
        <dbReference type="PIRSR" id="PIRSR602401-1"/>
    </source>
</evidence>
<keyword evidence="6 8" id="KW-0408">Iron</keyword>
<dbReference type="GO" id="GO:0016705">
    <property type="term" value="F:oxidoreductase activity, acting on paired donors, with incorporation or reduction of molecular oxygen"/>
    <property type="evidence" value="ECO:0007669"/>
    <property type="project" value="InterPro"/>
</dbReference>
<dbReference type="AlphaFoldDB" id="A0A1D2MNY2"/>
<name>A0A1D2MNY2_ORCCI</name>
<accession>A0A1D2MNY2</accession>
<keyword evidence="5" id="KW-0560">Oxidoreductase</keyword>
<dbReference type="STRING" id="48709.A0A1D2MNY2"/>
<evidence type="ECO:0000256" key="1">
    <source>
        <dbReference type="ARBA" id="ARBA00001971"/>
    </source>
</evidence>
<dbReference type="OrthoDB" id="1372046at2759"/>
<comment type="cofactor">
    <cofactor evidence="1 8">
        <name>heme</name>
        <dbReference type="ChEBI" id="CHEBI:30413"/>
    </cofactor>
</comment>
<gene>
    <name evidence="10" type="ORF">Ocin01_11897</name>
</gene>
<dbReference type="GO" id="GO:0005506">
    <property type="term" value="F:iron ion binding"/>
    <property type="evidence" value="ECO:0007669"/>
    <property type="project" value="InterPro"/>
</dbReference>
<keyword evidence="11" id="KW-1185">Reference proteome</keyword>
<evidence type="ECO:0000256" key="9">
    <source>
        <dbReference type="SAM" id="SignalP"/>
    </source>
</evidence>
<evidence type="ECO:0000256" key="7">
    <source>
        <dbReference type="ARBA" id="ARBA00023033"/>
    </source>
</evidence>
<feature type="signal peptide" evidence="9">
    <location>
        <begin position="1"/>
        <end position="15"/>
    </location>
</feature>
<dbReference type="GO" id="GO:0004497">
    <property type="term" value="F:monooxygenase activity"/>
    <property type="evidence" value="ECO:0007669"/>
    <property type="project" value="UniProtKB-KW"/>
</dbReference>
<reference evidence="10 11" key="1">
    <citation type="journal article" date="2016" name="Genome Biol. Evol.">
        <title>Gene Family Evolution Reflects Adaptation to Soil Environmental Stressors in the Genome of the Collembolan Orchesella cincta.</title>
        <authorList>
            <person name="Faddeeva-Vakhrusheva A."/>
            <person name="Derks M.F."/>
            <person name="Anvar S.Y."/>
            <person name="Agamennone V."/>
            <person name="Suring W."/>
            <person name="Smit S."/>
            <person name="van Straalen N.M."/>
            <person name="Roelofs D."/>
        </authorList>
    </citation>
    <scope>NUCLEOTIDE SEQUENCE [LARGE SCALE GENOMIC DNA]</scope>
    <source>
        <tissue evidence="10">Mixed pool</tissue>
    </source>
</reference>
<feature type="chain" id="PRO_5012249715" evidence="9">
    <location>
        <begin position="16"/>
        <end position="425"/>
    </location>
</feature>
<dbReference type="PANTHER" id="PTHR24291:SF201">
    <property type="entry name" value="CYTOCHROME P450, FAMILY 4, SUBFAMILY B, POLYPEPTIDE 7"/>
    <property type="match status" value="1"/>
</dbReference>
<sequence length="425" mass="48946">MKILWIFWVTCVANGEEYFVCGILTILGSWSPLWMTSRLSIGHFIIKKLYSSPSGKNLSDKTEEIEITKQVVGSGLYTRDETGESVNIYPILTSSSIRLIWDSLFAKTFEDDAPDVSNYANAMFAISYYHTRRVFKPWLRPDVVFNLTEGSKLAQEGIQFLNDFARKSVNERRKDWQKKKGLFLKSNFIESDSNEENGKDEDWACYVDFLFEQQEKGLLTEKDVQEEFSVFTVGGYETTSMVLTNTLFLLGTYPEQQAKVVAELDDVFGKGFDANSFKVTMGQVKQLKHLDFCVKEVLRLYPPVPVSPKKNNEDIQLDDGRVIPAGVQLYVSMYCIHRDPKYFPDPEAFIPERFSPDSKHYREKGSYAFIPFSVLPRSCPGQNYGVVNIKVFLAYLLKAYEWTTVTPRDKLKMSYQYTNHPKTQF</sequence>
<keyword evidence="7" id="KW-0503">Monooxygenase</keyword>